<dbReference type="AlphaFoldDB" id="A0A9P5HEG0"/>
<dbReference type="Proteomes" id="UP000722485">
    <property type="component" value="Unassembled WGS sequence"/>
</dbReference>
<comment type="caution">
    <text evidence="3">The sequence shown here is derived from an EMBL/GenBank/DDBJ whole genome shotgun (WGS) entry which is preliminary data.</text>
</comment>
<proteinExistence type="predicted"/>
<keyword evidence="2" id="KW-0732">Signal</keyword>
<accession>A0A9P5HEG0</accession>
<dbReference type="OrthoDB" id="4160690at2759"/>
<keyword evidence="4" id="KW-1185">Reference proteome</keyword>
<name>A0A9P5HEG0_9HYPO</name>
<feature type="chain" id="PRO_5040114980" evidence="2">
    <location>
        <begin position="19"/>
        <end position="271"/>
    </location>
</feature>
<evidence type="ECO:0000313" key="4">
    <source>
        <dbReference type="Proteomes" id="UP000722485"/>
    </source>
</evidence>
<evidence type="ECO:0000256" key="1">
    <source>
        <dbReference type="SAM" id="MobiDB-lite"/>
    </source>
</evidence>
<evidence type="ECO:0000256" key="2">
    <source>
        <dbReference type="SAM" id="SignalP"/>
    </source>
</evidence>
<gene>
    <name evidence="3" type="ORF">G7Z17_g4666</name>
</gene>
<protein>
    <submittedName>
        <fullName evidence="3">Uncharacterized protein</fullName>
    </submittedName>
</protein>
<reference evidence="3" key="1">
    <citation type="submission" date="2020-03" db="EMBL/GenBank/DDBJ databases">
        <title>Draft Genome Sequence of Cylindrodendrum hubeiense.</title>
        <authorList>
            <person name="Buettner E."/>
            <person name="Kellner H."/>
        </authorList>
    </citation>
    <scope>NUCLEOTIDE SEQUENCE</scope>
    <source>
        <strain evidence="3">IHI 201604</strain>
    </source>
</reference>
<organism evidence="3 4">
    <name type="scientific">Cylindrodendrum hubeiense</name>
    <dbReference type="NCBI Taxonomy" id="595255"/>
    <lineage>
        <taxon>Eukaryota</taxon>
        <taxon>Fungi</taxon>
        <taxon>Dikarya</taxon>
        <taxon>Ascomycota</taxon>
        <taxon>Pezizomycotina</taxon>
        <taxon>Sordariomycetes</taxon>
        <taxon>Hypocreomycetidae</taxon>
        <taxon>Hypocreales</taxon>
        <taxon>Nectriaceae</taxon>
        <taxon>Cylindrodendrum</taxon>
    </lineage>
</organism>
<feature type="region of interest" description="Disordered" evidence="1">
    <location>
        <begin position="99"/>
        <end position="240"/>
    </location>
</feature>
<dbReference type="EMBL" id="JAANBB010000069">
    <property type="protein sequence ID" value="KAF7551911.1"/>
    <property type="molecule type" value="Genomic_DNA"/>
</dbReference>
<feature type="compositionally biased region" description="Low complexity" evidence="1">
    <location>
        <begin position="110"/>
        <end position="184"/>
    </location>
</feature>
<feature type="compositionally biased region" description="Polar residues" evidence="1">
    <location>
        <begin position="188"/>
        <end position="197"/>
    </location>
</feature>
<feature type="compositionally biased region" description="Low complexity" evidence="1">
    <location>
        <begin position="198"/>
        <end position="240"/>
    </location>
</feature>
<sequence>MRSFVAYSLLASATFASALERRWDYPAEVPALHRRQAPGTPAYACHENCGLLITLGREEGFCDNAEWNERYGKCMICANTFEIWVYYKNGVTSAAEQCDLSPTPSPSGWVASSTAAEVEESTTAVVEVPTTAAPEPTTSADAAETTAPEAETTAPVAEETTAPEAEATETTAAGETDAEATSEAVVETTGSVVPTTLSTAAVESKSASESAAGASETDSAATHTTGGSIGTIGVTPTTPASTPSTVIVSGAAKQLSFGAAFGAVAVAMLAV</sequence>
<feature type="signal peptide" evidence="2">
    <location>
        <begin position="1"/>
        <end position="18"/>
    </location>
</feature>
<evidence type="ECO:0000313" key="3">
    <source>
        <dbReference type="EMBL" id="KAF7551911.1"/>
    </source>
</evidence>